<comment type="caution">
    <text evidence="1">The sequence shown here is derived from an EMBL/GenBank/DDBJ whole genome shotgun (WGS) entry which is preliminary data.</text>
</comment>
<evidence type="ECO:0000313" key="2">
    <source>
        <dbReference type="Proteomes" id="UP001501444"/>
    </source>
</evidence>
<organism evidence="1 2">
    <name type="scientific">Dactylosporangium salmoneum</name>
    <dbReference type="NCBI Taxonomy" id="53361"/>
    <lineage>
        <taxon>Bacteria</taxon>
        <taxon>Bacillati</taxon>
        <taxon>Actinomycetota</taxon>
        <taxon>Actinomycetes</taxon>
        <taxon>Micromonosporales</taxon>
        <taxon>Micromonosporaceae</taxon>
        <taxon>Dactylosporangium</taxon>
    </lineage>
</organism>
<evidence type="ECO:0008006" key="3">
    <source>
        <dbReference type="Google" id="ProtNLM"/>
    </source>
</evidence>
<name>A0ABP5SQD9_9ACTN</name>
<keyword evidence="2" id="KW-1185">Reference proteome</keyword>
<accession>A0ABP5SQD9</accession>
<protein>
    <recommendedName>
        <fullName evidence="3">PRC-barrel domain-containing protein</fullName>
    </recommendedName>
</protein>
<dbReference type="RefSeq" id="WP_344611702.1">
    <property type="nucleotide sequence ID" value="NZ_BAAARV010000016.1"/>
</dbReference>
<evidence type="ECO:0000313" key="1">
    <source>
        <dbReference type="EMBL" id="GAA2336479.1"/>
    </source>
</evidence>
<gene>
    <name evidence="1" type="ORF">GCM10010170_016940</name>
</gene>
<reference evidence="2" key="1">
    <citation type="journal article" date="2019" name="Int. J. Syst. Evol. Microbiol.">
        <title>The Global Catalogue of Microorganisms (GCM) 10K type strain sequencing project: providing services to taxonomists for standard genome sequencing and annotation.</title>
        <authorList>
            <consortium name="The Broad Institute Genomics Platform"/>
            <consortium name="The Broad Institute Genome Sequencing Center for Infectious Disease"/>
            <person name="Wu L."/>
            <person name="Ma J."/>
        </authorList>
    </citation>
    <scope>NUCLEOTIDE SEQUENCE [LARGE SCALE GENOMIC DNA]</scope>
    <source>
        <strain evidence="2">JCM 3272</strain>
    </source>
</reference>
<sequence length="80" mass="9088">MGIDLLNRPVVDLVGLPIGTVDRIETVIGRDGTPSIATLVVQPKRWFGRRGDQLRISWDLVAFCDRTITLMVRKQRLRES</sequence>
<dbReference type="Proteomes" id="UP001501444">
    <property type="component" value="Unassembled WGS sequence"/>
</dbReference>
<dbReference type="EMBL" id="BAAARV010000016">
    <property type="protein sequence ID" value="GAA2336479.1"/>
    <property type="molecule type" value="Genomic_DNA"/>
</dbReference>
<proteinExistence type="predicted"/>